<dbReference type="InterPro" id="IPR001584">
    <property type="entry name" value="Integrase_cat-core"/>
</dbReference>
<dbReference type="Gene3D" id="3.30.420.10">
    <property type="entry name" value="Ribonuclease H-like superfamily/Ribonuclease H"/>
    <property type="match status" value="1"/>
</dbReference>
<reference evidence="4" key="2">
    <citation type="submission" date="2024-04" db="EMBL/GenBank/DDBJ databases">
        <authorList>
            <person name="Chen Y."/>
            <person name="Shah S."/>
            <person name="Dougan E. K."/>
            <person name="Thang M."/>
            <person name="Chan C."/>
        </authorList>
    </citation>
    <scope>NUCLEOTIDE SEQUENCE [LARGE SCALE GENOMIC DNA]</scope>
</reference>
<feature type="region of interest" description="Disordered" evidence="1">
    <location>
        <begin position="1336"/>
        <end position="1359"/>
    </location>
</feature>
<organism evidence="3">
    <name type="scientific">Cladocopium goreaui</name>
    <dbReference type="NCBI Taxonomy" id="2562237"/>
    <lineage>
        <taxon>Eukaryota</taxon>
        <taxon>Sar</taxon>
        <taxon>Alveolata</taxon>
        <taxon>Dinophyceae</taxon>
        <taxon>Suessiales</taxon>
        <taxon>Symbiodiniaceae</taxon>
        <taxon>Cladocopium</taxon>
    </lineage>
</organism>
<dbReference type="EMBL" id="CAMXCT020001209">
    <property type="protein sequence ID" value="CAL1141220.1"/>
    <property type="molecule type" value="Genomic_DNA"/>
</dbReference>
<proteinExistence type="predicted"/>
<dbReference type="EMBL" id="CAMXCT010001209">
    <property type="protein sequence ID" value="CAI3987845.1"/>
    <property type="molecule type" value="Genomic_DNA"/>
</dbReference>
<evidence type="ECO:0000256" key="1">
    <source>
        <dbReference type="SAM" id="MobiDB-lite"/>
    </source>
</evidence>
<keyword evidence="5" id="KW-1185">Reference proteome</keyword>
<feature type="compositionally biased region" description="Polar residues" evidence="1">
    <location>
        <begin position="746"/>
        <end position="764"/>
    </location>
</feature>
<comment type="caution">
    <text evidence="3">The sequence shown here is derived from an EMBL/GenBank/DDBJ whole genome shotgun (WGS) entry which is preliminary data.</text>
</comment>
<dbReference type="InterPro" id="IPR036397">
    <property type="entry name" value="RNaseH_sf"/>
</dbReference>
<dbReference type="InterPro" id="IPR012337">
    <property type="entry name" value="RNaseH-like_sf"/>
</dbReference>
<protein>
    <recommendedName>
        <fullName evidence="2">Integrase catalytic domain-containing protein</fullName>
    </recommendedName>
</protein>
<accession>A0A9P1FV17</accession>
<dbReference type="OrthoDB" id="448106at2759"/>
<dbReference type="EMBL" id="CAMXCT030001209">
    <property type="protein sequence ID" value="CAL4775157.1"/>
    <property type="molecule type" value="Genomic_DNA"/>
</dbReference>
<reference evidence="3" key="1">
    <citation type="submission" date="2022-10" db="EMBL/GenBank/DDBJ databases">
        <authorList>
            <person name="Chen Y."/>
            <person name="Dougan E. K."/>
            <person name="Chan C."/>
            <person name="Rhodes N."/>
            <person name="Thang M."/>
        </authorList>
    </citation>
    <scope>NUCLEOTIDE SEQUENCE</scope>
</reference>
<feature type="domain" description="Integrase catalytic" evidence="2">
    <location>
        <begin position="1455"/>
        <end position="1638"/>
    </location>
</feature>
<dbReference type="SUPFAM" id="SSF53098">
    <property type="entry name" value="Ribonuclease H-like"/>
    <property type="match status" value="1"/>
</dbReference>
<feature type="region of interest" description="Disordered" evidence="1">
    <location>
        <begin position="746"/>
        <end position="770"/>
    </location>
</feature>
<feature type="region of interest" description="Disordered" evidence="1">
    <location>
        <begin position="407"/>
        <end position="429"/>
    </location>
</feature>
<sequence length="1767" mass="198267">MSSVCNLQGESACTPKGIPNAYGTKNQLSSVRDSYLFEFGSGALVPHSFSYPICAYAIAFCTTNLTFWHFGLVRPTTSSTTSTTTFCTLIYLFGTCLPCWSACDLQNYLEVILFVSEGYHCLQLALALSAVLPGHCADQGEALPKPGLCAEQGGALPGLAAEQDLMATSSTSSSGIPLDEYRRDVPPGWEPGQPRYSLKQYLERIKMWYRLYDGPDENVGPLMAGRLRGRAQSIAMSLRPPDPTGHVDVGDAALVRLAVDEVHDPTTGALLQAAIPSGVQALLQALKSAFAEAEQLQATRALEQVFEFKRGKLPIPEWSVQWELNYEEAPPHAGLEVNPVAKTYFYLKSSQLGQKTIDDLLLQAHAGMRRFEEIRTLLLRMAHRHSEQPGVLYEEAGQQAYYGDDVESTSWSNVTDPRHDDRGKKMTYMPGTRIGTMMALATSTTTSTTRTTGRSSGMKLDTKMKYLLNKEMDPLQMPTTTMKTSTKEKVKLDPVRWDLHVRPDAPKNVMTETLSPKTKTMTNVIKLDSPQKEELLTGKKVRFEDKTINAETEEKVAKTLNFPEFDANNYDLYHVVRGKRVCGLLVGPGAASGLCGTETLREMMESIPQDNLHKITWGPSTTSVAGISGQSDSTLARVSLPIDINNNEPASYTADLIGGQGSLCPALLPNVSLRQMRSAVFTEWFENGDGMMVCSPGGQRLDDPEAHLSVMRILLTESGHYIIPINQQSDCDISEEDKAKIRQMFQRSSKPYQGTSQEQTGNNLHDSDDHLNCDKNQIQCNNKDKLQFKTDDEKTGNEIHDGLRMDPVSNGLCDGLRGDQKQVASEEQPVQVLLEKNYNLDYDESSQDYTGDIFPGHLEDGKLRYLQKMYKAIPEEYYTKTRKTPVTPNNARSWAKKNKGKKFHLWEWCSGSGRLSLLALLSGLCVLFPIDYRYGWDLGLPEHQRIIHDVEQDLGGDPDVLFYSPACRPWSISSTKRDLDQTQRERAAEMPTVDYIKKKYKKRAKEKRGNILEQPWASALWSQLEDLPGERFRTDQCRYRAQDEEGNPILKPTGFQSDFHLRHCISRCNGHHGRKHGWLQGAVAGMNRTTMAAVYLEPLCKAIIRDVKQYLSYKDMVEDYYKCQRCAMGRAATADMEHSFLPGECRHGKWPEGEGPKERKRLEREQQEQDNIFENFRKESLKNPKVMQGKLSVHPSISFDSEQIAVLKMCLIKLLSAAVDEFDKMEKKKDDQNYVHWLEDPTALGWTQRIFKDYMKVQGMMACLQPWSTPTPAPHLAVEQTPLRLRLRGSISSWKIGQVEDLRTLSLSQWHEPLELDEDWLVAIFGADVEEAATSSSSDIKAIKDKDADDEPDGELVPLPQPELEEETADGPAQHPGSLRPIFDFRRVFSRLPRLAGTDDVTAKRLILGLHERLWHAGTQDVKTILIRCGMPHAVWRLTGDAVSSCRICRKFSIAGRRPQYKGTNLSMSFNEVIQADLYSYDGKTYLLVIDEATRYKVATLCESRELKHILGALMRCWIRYFGPPRTLVSDQETSLMTVHAGVELRRLGIARRPGGTTSKTQGQQHTATGLVEKHIDLTKLTMAKIQAEASRWGLEIEGEELACEACMAANTTFNVGGYSPVTMLFGVLPRGYLEPEEPLQGDDLTPDESAFERSLRLRQVALQASQAAILESRISRANRSRPQRLPVEDFVPGTTKVEIFRDDGGGYGWRGPATVLKIDEAAGTSIVEFQGRPYLVGLRHLRPLRESYVQFLNVLLQLKQNKLFDG</sequence>
<name>A0A9P1FV17_9DINO</name>
<evidence type="ECO:0000313" key="3">
    <source>
        <dbReference type="EMBL" id="CAI3987845.1"/>
    </source>
</evidence>
<dbReference type="PROSITE" id="PS50994">
    <property type="entry name" value="INTEGRASE"/>
    <property type="match status" value="1"/>
</dbReference>
<feature type="region of interest" description="Disordered" evidence="1">
    <location>
        <begin position="1147"/>
        <end position="1167"/>
    </location>
</feature>
<evidence type="ECO:0000259" key="2">
    <source>
        <dbReference type="PROSITE" id="PS50994"/>
    </source>
</evidence>
<evidence type="ECO:0000313" key="5">
    <source>
        <dbReference type="Proteomes" id="UP001152797"/>
    </source>
</evidence>
<gene>
    <name evidence="3" type="ORF">C1SCF055_LOCUS15086</name>
</gene>
<evidence type="ECO:0000313" key="4">
    <source>
        <dbReference type="EMBL" id="CAL1141220.1"/>
    </source>
</evidence>
<dbReference type="Proteomes" id="UP001152797">
    <property type="component" value="Unassembled WGS sequence"/>
</dbReference>
<dbReference type="GO" id="GO:0015074">
    <property type="term" value="P:DNA integration"/>
    <property type="evidence" value="ECO:0007669"/>
    <property type="project" value="InterPro"/>
</dbReference>
<dbReference type="GO" id="GO:0003676">
    <property type="term" value="F:nucleic acid binding"/>
    <property type="evidence" value="ECO:0007669"/>
    <property type="project" value="InterPro"/>
</dbReference>